<sequence>VRVANSPLIGIAPGYFIKENAFWHMTREAYSQSIWKADGIPLLLTYPEKEHHISDIADQLNGLILTGGPDLPIDAYGGSPYDLKGEEPMHSARISFDRKILDAFIKRNKPVLAVCAGLQLINVMNGGTLYEDVPSQLKGALDHGDYKGPVVNHAVEIHQSSLLKDVLGISHTTVNSTHHQGIRGLGKNLTPVAYAPDGLIEAVEPINGEVKFLAVQWHPEQMQQDKIQMKLFKWLVEEAAD</sequence>
<dbReference type="SUPFAM" id="SSF52317">
    <property type="entry name" value="Class I glutamine amidotransferase-like"/>
    <property type="match status" value="1"/>
</dbReference>
<evidence type="ECO:0000313" key="1">
    <source>
        <dbReference type="EMBL" id="SVB31266.1"/>
    </source>
</evidence>
<dbReference type="Pfam" id="PF07722">
    <property type="entry name" value="Peptidase_C26"/>
    <property type="match status" value="1"/>
</dbReference>
<dbReference type="Gene3D" id="3.40.50.880">
    <property type="match status" value="1"/>
</dbReference>
<dbReference type="InterPro" id="IPR044668">
    <property type="entry name" value="PuuD-like"/>
</dbReference>
<dbReference type="EMBL" id="UINC01036779">
    <property type="protein sequence ID" value="SVB31266.1"/>
    <property type="molecule type" value="Genomic_DNA"/>
</dbReference>
<dbReference type="InterPro" id="IPR029062">
    <property type="entry name" value="Class_I_gatase-like"/>
</dbReference>
<dbReference type="GO" id="GO:0005829">
    <property type="term" value="C:cytosol"/>
    <property type="evidence" value="ECO:0007669"/>
    <property type="project" value="TreeGrafter"/>
</dbReference>
<dbReference type="PANTHER" id="PTHR43235">
    <property type="entry name" value="GLUTAMINE AMIDOTRANSFERASE PB2B2.05-RELATED"/>
    <property type="match status" value="1"/>
</dbReference>
<feature type="non-terminal residue" evidence="1">
    <location>
        <position position="1"/>
    </location>
</feature>
<dbReference type="InterPro" id="IPR011697">
    <property type="entry name" value="Peptidase_C26"/>
</dbReference>
<reference evidence="1" key="1">
    <citation type="submission" date="2018-05" db="EMBL/GenBank/DDBJ databases">
        <authorList>
            <person name="Lanie J.A."/>
            <person name="Ng W.-L."/>
            <person name="Kazmierczak K.M."/>
            <person name="Andrzejewski T.M."/>
            <person name="Davidsen T.M."/>
            <person name="Wayne K.J."/>
            <person name="Tettelin H."/>
            <person name="Glass J.I."/>
            <person name="Rusch D."/>
            <person name="Podicherti R."/>
            <person name="Tsui H.-C.T."/>
            <person name="Winkler M.E."/>
        </authorList>
    </citation>
    <scope>NUCLEOTIDE SEQUENCE</scope>
</reference>
<accession>A0A382CYG5</accession>
<dbReference type="AlphaFoldDB" id="A0A382CYG5"/>
<dbReference type="GO" id="GO:0006598">
    <property type="term" value="P:polyamine catabolic process"/>
    <property type="evidence" value="ECO:0007669"/>
    <property type="project" value="TreeGrafter"/>
</dbReference>
<dbReference type="CDD" id="cd01745">
    <property type="entry name" value="GATase1_2"/>
    <property type="match status" value="1"/>
</dbReference>
<dbReference type="PANTHER" id="PTHR43235:SF1">
    <property type="entry name" value="GLUTAMINE AMIDOTRANSFERASE PB2B2.05-RELATED"/>
    <property type="match status" value="1"/>
</dbReference>
<proteinExistence type="predicted"/>
<gene>
    <name evidence="1" type="ORF">METZ01_LOCUS184120</name>
</gene>
<dbReference type="PROSITE" id="PS51273">
    <property type="entry name" value="GATASE_TYPE_1"/>
    <property type="match status" value="1"/>
</dbReference>
<protein>
    <submittedName>
        <fullName evidence="1">Uncharacterized protein</fullName>
    </submittedName>
</protein>
<name>A0A382CYG5_9ZZZZ</name>
<organism evidence="1">
    <name type="scientific">marine metagenome</name>
    <dbReference type="NCBI Taxonomy" id="408172"/>
    <lineage>
        <taxon>unclassified sequences</taxon>
        <taxon>metagenomes</taxon>
        <taxon>ecological metagenomes</taxon>
    </lineage>
</organism>
<dbReference type="GO" id="GO:0033969">
    <property type="term" value="F:gamma-glutamyl-gamma-aminobutyrate hydrolase activity"/>
    <property type="evidence" value="ECO:0007669"/>
    <property type="project" value="TreeGrafter"/>
</dbReference>